<sequence>MKFKNLPVFLPKTEFPVLPKNSERSRLDSHLNAIADFSGFYQWQKTRKTNAPLKEFTILDGPPYANGNVHVGHAINKLLKDFVLKSRVQLGYNVDFKAGWDCHGLPIELKVLKQETNNKEQDTLLLRANCRQIAENSIQSQMTSFLRWGCSADFSDPYITMSPNYVSKQLEIFAQLYDRGLIYRKMGPVYCTAVFFGFRLINFDIDKLQWKNKSAIAPTSKKSTQLFLMVWTTTPCKTATRKIFIVAKDLISNISQLLKKEFQLFGTIKGEELARDRRYFYKNAMYNDLAQEIIAADFVTANMGTGLVHLSYAHGHDDYKIGSQRDVIECFVDERGRYTRHMGYDFEGKEVLGEGTRAALEKLKKDVLFEYEYTHSYPYDWRYNKPVIIRSCPQWFMDVSFLNKRCEEAIYSYPGINVSAGNVDLRAAFSTFFTRRNEWCISRQRAWGVPIPAITRQEMIGDVEEVKTSGEFIRSYAQLVKSKANTDLWWTLTLEELSRLKGFPFSSLKNLQKRTEVMDVWMDSGLTWHTLTPKKIADVVIEGKDQFRGWFQSSLITSMALQDSAPFKRILIHGMAVDDKGSKMSKSKGNVVLPEAITDGTLASDPVGADGLRYWAAWMGADSAGEVRIGPSMVRDLQSRLKGIRLILRFVLGTMETAEKLNLNYNKFGGNIKNERMDIPQLQIIDRYILARLNDFSKLIRSRYNDYRFGKLMEEYFQFTQKDASSYITSVRDRLYCEPINSTSHQAVLFTLNKLGYTLVQLIAPILPHLAAEFFTYHPQFSTNVASAFRGVFDVEEEESQLNRAIGDKEDLYVLMRIVQELRNEAVDLINKGEHPKLKTRRIKEVGIRHFGLLISGNAEQLAPLQKVFKEDELYSEIVELFGSSFVRLSENNSLNLNIQLLDPFNEGLDWCGRCRKINNRIEREEEKNLERILQNKKEEEKENATFKLNLNCSPQLCEKCEYANHIILVRQEEENKKIQIEEKEQTVPISE</sequence>
<dbReference type="Proteomes" id="UP001497535">
    <property type="component" value="Unassembled WGS sequence"/>
</dbReference>
<evidence type="ECO:0000313" key="1">
    <source>
        <dbReference type="EMBL" id="CAK5019242.1"/>
    </source>
</evidence>
<organism evidence="1 2">
    <name type="scientific">Meloidogyne enterolobii</name>
    <name type="common">Root-knot nematode worm</name>
    <name type="synonym">Meloidogyne mayaguensis</name>
    <dbReference type="NCBI Taxonomy" id="390850"/>
    <lineage>
        <taxon>Eukaryota</taxon>
        <taxon>Metazoa</taxon>
        <taxon>Ecdysozoa</taxon>
        <taxon>Nematoda</taxon>
        <taxon>Chromadorea</taxon>
        <taxon>Rhabditida</taxon>
        <taxon>Tylenchina</taxon>
        <taxon>Tylenchomorpha</taxon>
        <taxon>Tylenchoidea</taxon>
        <taxon>Meloidogynidae</taxon>
        <taxon>Meloidogyninae</taxon>
        <taxon>Meloidogyne</taxon>
    </lineage>
</organism>
<accession>A0ACB0XV89</accession>
<keyword evidence="2" id="KW-1185">Reference proteome</keyword>
<reference evidence="1" key="1">
    <citation type="submission" date="2023-11" db="EMBL/GenBank/DDBJ databases">
        <authorList>
            <person name="Poullet M."/>
        </authorList>
    </citation>
    <scope>NUCLEOTIDE SEQUENCE</scope>
    <source>
        <strain evidence="1">E1834</strain>
    </source>
</reference>
<evidence type="ECO:0000313" key="2">
    <source>
        <dbReference type="Proteomes" id="UP001497535"/>
    </source>
</evidence>
<comment type="caution">
    <text evidence="1">The sequence shown here is derived from an EMBL/GenBank/DDBJ whole genome shotgun (WGS) entry which is preliminary data.</text>
</comment>
<proteinExistence type="predicted"/>
<gene>
    <name evidence="1" type="ORF">MENTE1834_LOCUS4085</name>
</gene>
<dbReference type="EMBL" id="CAVMJV010000003">
    <property type="protein sequence ID" value="CAK5019242.1"/>
    <property type="molecule type" value="Genomic_DNA"/>
</dbReference>
<name>A0ACB0XV89_MELEN</name>
<protein>
    <submittedName>
        <fullName evidence="1">Uncharacterized protein</fullName>
    </submittedName>
</protein>